<dbReference type="EMBL" id="JAHQXE010000001">
    <property type="protein sequence ID" value="MBV0900750.1"/>
    <property type="molecule type" value="Genomic_DNA"/>
</dbReference>
<evidence type="ECO:0000313" key="2">
    <source>
        <dbReference type="Proteomes" id="UP001166304"/>
    </source>
</evidence>
<evidence type="ECO:0000313" key="1">
    <source>
        <dbReference type="EMBL" id="MBV0900750.1"/>
    </source>
</evidence>
<keyword evidence="2" id="KW-1185">Reference proteome</keyword>
<accession>A0AA41FY71</accession>
<name>A0AA41FY71_9EURY</name>
<dbReference type="Proteomes" id="UP001166304">
    <property type="component" value="Unassembled WGS sequence"/>
</dbReference>
<gene>
    <name evidence="1" type="ORF">KTS37_03015</name>
</gene>
<reference evidence="1" key="1">
    <citation type="submission" date="2021-06" db="EMBL/GenBank/DDBJ databases">
        <title>New haloarchaea isolates fom saline soil.</title>
        <authorList>
            <person name="Duran-Viseras A."/>
            <person name="Sanchez-Porro C.S."/>
            <person name="Ventosa A."/>
        </authorList>
    </citation>
    <scope>NUCLEOTIDE SEQUENCE</scope>
    <source>
        <strain evidence="1">JCM 18369</strain>
    </source>
</reference>
<protein>
    <submittedName>
        <fullName evidence="1">Uncharacterized protein</fullName>
    </submittedName>
</protein>
<dbReference type="RefSeq" id="WP_162411970.1">
    <property type="nucleotide sequence ID" value="NZ_JAHQXE010000001.1"/>
</dbReference>
<comment type="caution">
    <text evidence="1">The sequence shown here is derived from an EMBL/GenBank/DDBJ whole genome shotgun (WGS) entry which is preliminary data.</text>
</comment>
<organism evidence="1 2">
    <name type="scientific">Haloarcula salina</name>
    <dbReference type="NCBI Taxonomy" id="1429914"/>
    <lineage>
        <taxon>Archaea</taxon>
        <taxon>Methanobacteriati</taxon>
        <taxon>Methanobacteriota</taxon>
        <taxon>Stenosarchaea group</taxon>
        <taxon>Halobacteria</taxon>
        <taxon>Halobacteriales</taxon>
        <taxon>Haloarculaceae</taxon>
        <taxon>Haloarcula</taxon>
    </lineage>
</organism>
<proteinExistence type="predicted"/>
<dbReference type="AlphaFoldDB" id="A0AA41FY71"/>
<sequence>MSETYVCAQCQATVDRSFEVKSIIRTCAECGTNGRFLHRSFVDSLSEIAVGNRPDGWEEMALDERFEAALRQGLITFRRE</sequence>